<gene>
    <name evidence="16" type="ORF">B0I36DRAFT_362740</name>
</gene>
<comment type="subcellular location">
    <subcellularLocation>
        <location evidence="2">Endoplasmic reticulum membrane</location>
        <topology evidence="2">Multi-pass membrane protein</topology>
    </subcellularLocation>
</comment>
<comment type="function">
    <text evidence="1 12">Involved in inositol deacylation of GPI-anchored proteins which plays important roles in the quality control and ER-associated degradation of GPI-anchored proteins.</text>
</comment>
<dbReference type="EC" id="3.1.-.-" evidence="12"/>
<feature type="transmembrane region" description="Helical" evidence="12">
    <location>
        <begin position="979"/>
        <end position="1002"/>
    </location>
</feature>
<feature type="transmembrane region" description="Helical" evidence="12">
    <location>
        <begin position="856"/>
        <end position="886"/>
    </location>
</feature>
<evidence type="ECO:0000256" key="3">
    <source>
        <dbReference type="ARBA" id="ARBA00006931"/>
    </source>
</evidence>
<evidence type="ECO:0000256" key="10">
    <source>
        <dbReference type="ARBA" id="ARBA00022989"/>
    </source>
</evidence>
<feature type="compositionally biased region" description="Polar residues" evidence="13">
    <location>
        <begin position="1106"/>
        <end position="1119"/>
    </location>
</feature>
<feature type="compositionally biased region" description="Basic and acidic residues" evidence="13">
    <location>
        <begin position="37"/>
        <end position="46"/>
    </location>
</feature>
<evidence type="ECO:0000256" key="9">
    <source>
        <dbReference type="ARBA" id="ARBA00022927"/>
    </source>
</evidence>
<keyword evidence="17" id="KW-1185">Reference proteome</keyword>
<dbReference type="InterPro" id="IPR029058">
    <property type="entry name" value="AB_hydrolase_fold"/>
</dbReference>
<comment type="caution">
    <text evidence="16">The sequence shown here is derived from an EMBL/GenBank/DDBJ whole genome shotgun (WGS) entry which is preliminary data.</text>
</comment>
<evidence type="ECO:0000256" key="5">
    <source>
        <dbReference type="ARBA" id="ARBA00022448"/>
    </source>
</evidence>
<evidence type="ECO:0000313" key="16">
    <source>
        <dbReference type="EMBL" id="KAH7030949.1"/>
    </source>
</evidence>
<feature type="transmembrane region" description="Helical" evidence="12">
    <location>
        <begin position="86"/>
        <end position="108"/>
    </location>
</feature>
<evidence type="ECO:0000256" key="13">
    <source>
        <dbReference type="SAM" id="MobiDB-lite"/>
    </source>
</evidence>
<feature type="transmembrane region" description="Helical" evidence="12">
    <location>
        <begin position="923"/>
        <end position="951"/>
    </location>
</feature>
<evidence type="ECO:0000313" key="17">
    <source>
        <dbReference type="Proteomes" id="UP000756346"/>
    </source>
</evidence>
<evidence type="ECO:0000256" key="1">
    <source>
        <dbReference type="ARBA" id="ARBA00003496"/>
    </source>
</evidence>
<evidence type="ECO:0000259" key="14">
    <source>
        <dbReference type="Pfam" id="PF07819"/>
    </source>
</evidence>
<feature type="domain" description="GPI inositol-deacylase PGAP1-like alpha/beta" evidence="14">
    <location>
        <begin position="163"/>
        <end position="407"/>
    </location>
</feature>
<dbReference type="InterPro" id="IPR012908">
    <property type="entry name" value="PGAP1-ab_dom-like"/>
</dbReference>
<dbReference type="GO" id="GO:0015031">
    <property type="term" value="P:protein transport"/>
    <property type="evidence" value="ECO:0007669"/>
    <property type="project" value="UniProtKB-KW"/>
</dbReference>
<dbReference type="PANTHER" id="PTHR15495">
    <property type="entry name" value="NEGATIVE REGULATOR OF VESICLE FORMATION-RELATED"/>
    <property type="match status" value="1"/>
</dbReference>
<evidence type="ECO:0000256" key="6">
    <source>
        <dbReference type="ARBA" id="ARBA00022692"/>
    </source>
</evidence>
<dbReference type="InterPro" id="IPR056824">
    <property type="entry name" value="PGAP1_TMD"/>
</dbReference>
<evidence type="ECO:0000256" key="4">
    <source>
        <dbReference type="ARBA" id="ARBA00015856"/>
    </source>
</evidence>
<keyword evidence="6 12" id="KW-0812">Transmembrane</keyword>
<evidence type="ECO:0000256" key="12">
    <source>
        <dbReference type="RuleBase" id="RU365011"/>
    </source>
</evidence>
<evidence type="ECO:0000256" key="11">
    <source>
        <dbReference type="ARBA" id="ARBA00023136"/>
    </source>
</evidence>
<accession>A0A9P9BTZ6</accession>
<organism evidence="16 17">
    <name type="scientific">Microdochium trichocladiopsis</name>
    <dbReference type="NCBI Taxonomy" id="1682393"/>
    <lineage>
        <taxon>Eukaryota</taxon>
        <taxon>Fungi</taxon>
        <taxon>Dikarya</taxon>
        <taxon>Ascomycota</taxon>
        <taxon>Pezizomycotina</taxon>
        <taxon>Sordariomycetes</taxon>
        <taxon>Xylariomycetidae</taxon>
        <taxon>Xylariales</taxon>
        <taxon>Microdochiaceae</taxon>
        <taxon>Microdochium</taxon>
    </lineage>
</organism>
<keyword evidence="11 12" id="KW-0472">Membrane</keyword>
<dbReference type="Pfam" id="PF25141">
    <property type="entry name" value="PGAP1_2nd"/>
    <property type="match status" value="1"/>
</dbReference>
<evidence type="ECO:0000256" key="2">
    <source>
        <dbReference type="ARBA" id="ARBA00004477"/>
    </source>
</evidence>
<dbReference type="GO" id="GO:0006888">
    <property type="term" value="P:endoplasmic reticulum to Golgi vesicle-mediated transport"/>
    <property type="evidence" value="ECO:0007669"/>
    <property type="project" value="TreeGrafter"/>
</dbReference>
<evidence type="ECO:0000256" key="8">
    <source>
        <dbReference type="ARBA" id="ARBA00022824"/>
    </source>
</evidence>
<keyword evidence="5 12" id="KW-0813">Transport</keyword>
<name>A0A9P9BTZ6_9PEZI</name>
<feature type="domain" description="GPI inositol-deacylase transmembrane" evidence="15">
    <location>
        <begin position="765"/>
        <end position="1083"/>
    </location>
</feature>
<keyword evidence="8 12" id="KW-0256">Endoplasmic reticulum</keyword>
<dbReference type="PANTHER" id="PTHR15495:SF7">
    <property type="entry name" value="GPI INOSITOL-DEACYLASE"/>
    <property type="match status" value="1"/>
</dbReference>
<dbReference type="OrthoDB" id="348976at2759"/>
<comment type="similarity">
    <text evidence="3 12">Belongs to the GPI inositol-deacylase family.</text>
</comment>
<dbReference type="RefSeq" id="XP_046012629.1">
    <property type="nucleotide sequence ID" value="XM_046158704.1"/>
</dbReference>
<evidence type="ECO:0000259" key="15">
    <source>
        <dbReference type="Pfam" id="PF25140"/>
    </source>
</evidence>
<dbReference type="AlphaFoldDB" id="A0A9P9BTZ6"/>
<dbReference type="GO" id="GO:0005789">
    <property type="term" value="C:endoplasmic reticulum membrane"/>
    <property type="evidence" value="ECO:0007669"/>
    <property type="project" value="UniProtKB-SubCell"/>
</dbReference>
<reference evidence="16" key="1">
    <citation type="journal article" date="2021" name="Nat. Commun.">
        <title>Genetic determinants of endophytism in the Arabidopsis root mycobiome.</title>
        <authorList>
            <person name="Mesny F."/>
            <person name="Miyauchi S."/>
            <person name="Thiergart T."/>
            <person name="Pickel B."/>
            <person name="Atanasova L."/>
            <person name="Karlsson M."/>
            <person name="Huettel B."/>
            <person name="Barry K.W."/>
            <person name="Haridas S."/>
            <person name="Chen C."/>
            <person name="Bauer D."/>
            <person name="Andreopoulos W."/>
            <person name="Pangilinan J."/>
            <person name="LaButti K."/>
            <person name="Riley R."/>
            <person name="Lipzen A."/>
            <person name="Clum A."/>
            <person name="Drula E."/>
            <person name="Henrissat B."/>
            <person name="Kohler A."/>
            <person name="Grigoriev I.V."/>
            <person name="Martin F.M."/>
            <person name="Hacquard S."/>
        </authorList>
    </citation>
    <scope>NUCLEOTIDE SEQUENCE</scope>
    <source>
        <strain evidence="16">MPI-CAGE-CH-0230</strain>
    </source>
</reference>
<dbReference type="FunFam" id="3.40.50.1820:FF:000056">
    <property type="entry name" value="GPI inositol-deacylase"/>
    <property type="match status" value="1"/>
</dbReference>
<keyword evidence="7 12" id="KW-0378">Hydrolase</keyword>
<feature type="region of interest" description="Disordered" evidence="13">
    <location>
        <begin position="1"/>
        <end position="46"/>
    </location>
</feature>
<dbReference type="EMBL" id="JAGTJQ010000005">
    <property type="protein sequence ID" value="KAH7030949.1"/>
    <property type="molecule type" value="Genomic_DNA"/>
</dbReference>
<protein>
    <recommendedName>
        <fullName evidence="4 12">GPI inositol-deacylase</fullName>
        <ecNumber evidence="12">3.1.-.-</ecNumber>
    </recommendedName>
</protein>
<feature type="region of interest" description="Disordered" evidence="13">
    <location>
        <begin position="1100"/>
        <end position="1148"/>
    </location>
</feature>
<keyword evidence="10 12" id="KW-1133">Transmembrane helix</keyword>
<feature type="transmembrane region" description="Helical" evidence="12">
    <location>
        <begin position="1054"/>
        <end position="1083"/>
    </location>
</feature>
<dbReference type="GO" id="GO:0050185">
    <property type="term" value="F:phosphatidylinositol deacylase activity"/>
    <property type="evidence" value="ECO:0007669"/>
    <property type="project" value="TreeGrafter"/>
</dbReference>
<dbReference type="GeneID" id="70188250"/>
<sequence length="1148" mass="128084">MSERHRATRTGQPRDGRPSSPTSAERKRLSNGTSPDQKLRGAVEDSPGKIKAQSLPLLRYRGAASVRDTQATGSRYKNGRTWYQSVWTMSLLTFLVTSVGVALLYSVLSSAFAMHCDTKGCRMSYMRPAYYRFDGFDTEHTRFASKYSLYLYREQGVDYDHKVSGIPVLFIPGNAGSYKQVRPIAAESASYYHEVLRHDPVLAQTGVKNLDFFSVDFNEDFTAFHGQTMLDQAEYLNEAVRYILSLYSDPNASRRDPRLPDPTSVIILGHSMGGIVARTMLVMPNYQAASINTIVTMSTPHARPPVTFDSQIVKIYTDINGYWRQSFAANQSDSNPLRDITLISIAGGGLDTVVPSDYAGLESILPETHGFTVFTSSIPNVWTSMDHQAIMWCDQFRKVIAKTLLEIVDNRGSSQTKPLNERMLVFKKWLLTGMEKIAEKTARSTTQTTLLTLNEDFSSAVVRDERIVLRGLGTASSMLSRLRLLSIPPSDASTSKRFTLLSDTRLARPGQQSGLEVLLCSLLPIEPSDSNESFQTAIDLSGPDHSLSRLACQNVAADVVPLPASTKLTQHPFSRDGEPQYTPFSYLEYNLSDLVDHAFVAILDRNEHPTPGWLVAEFSDTSLSHSIEDITLRRLVTTGLEVHLPPGRPMVIELQVPSMQSSLLAYDLELQREPCASEHELFAPLLRHYMTRPYESKYFVNVKHVEVSLHGISPFVPPPADEKALNNGLSFQLWTDPTCKSSVTIRLSVDPMASLGKLYMRYRTVFAAFPVLVVAMVLRKQFLVYSSTGLFITFSESIEMCLKRSLPLLMLSLTCLSLSVGHPRTPDALLQYLKGHDKSLPNFGQNDLLTGTADPFFWFLIPMIGLVCIGVCVAVHYLVLVLVYVFSSIYGYFVSRPVWSPRDDSAREKPLPSFTSSTRQRRLITTIVLLCLVSTTVPHQFAFVVACLVQLSTDVRAFWHARDTPSTYNTNFSNYAHSIFLLMFWILPINIPTLVVWIRNLAVHWFMPFSSHHNVLSILPFILLVETMTTGSMIPRVTSPLRHGTNAMLFGVSLFAAIYGVSYTYVLHHLVNLIVAWFVILHITGGRSWGRRQWQHAQQAGDVKSMATNAARGTSTGARSPSLPATDPAAAAFSSSEKSRGQHHHKAP</sequence>
<evidence type="ECO:0000256" key="7">
    <source>
        <dbReference type="ARBA" id="ARBA00022801"/>
    </source>
</evidence>
<dbReference type="Proteomes" id="UP000756346">
    <property type="component" value="Unassembled WGS sequence"/>
</dbReference>
<feature type="transmembrane region" description="Helical" evidence="12">
    <location>
        <begin position="1014"/>
        <end position="1034"/>
    </location>
</feature>
<dbReference type="Pfam" id="PF25140">
    <property type="entry name" value="PGAP1_TMD"/>
    <property type="match status" value="1"/>
</dbReference>
<dbReference type="Pfam" id="PF07819">
    <property type="entry name" value="PGAP1"/>
    <property type="match status" value="1"/>
</dbReference>
<dbReference type="SUPFAM" id="SSF53474">
    <property type="entry name" value="alpha/beta-Hydrolases"/>
    <property type="match status" value="1"/>
</dbReference>
<dbReference type="GO" id="GO:0006505">
    <property type="term" value="P:GPI anchor metabolic process"/>
    <property type="evidence" value="ECO:0007669"/>
    <property type="project" value="TreeGrafter"/>
</dbReference>
<keyword evidence="9 12" id="KW-0653">Protein transport</keyword>
<proteinExistence type="inferred from homology"/>
<dbReference type="Gene3D" id="3.40.50.1820">
    <property type="entry name" value="alpha/beta hydrolase"/>
    <property type="match status" value="1"/>
</dbReference>
<dbReference type="InterPro" id="IPR039529">
    <property type="entry name" value="PGAP1/BST1"/>
</dbReference>